<evidence type="ECO:0000313" key="3">
    <source>
        <dbReference type="Proteomes" id="UP000694420"/>
    </source>
</evidence>
<dbReference type="PANTHER" id="PTHR21683">
    <property type="entry name" value="COILED-COIL DOMAIN-CONTAINING PROTEIN 42 LIKE-2-LIKE-RELATED"/>
    <property type="match status" value="1"/>
</dbReference>
<feature type="region of interest" description="Disordered" evidence="1">
    <location>
        <begin position="1"/>
        <end position="37"/>
    </location>
</feature>
<protein>
    <submittedName>
        <fullName evidence="2">Uncharacterized protein</fullName>
    </submittedName>
</protein>
<dbReference type="PANTHER" id="PTHR21683:SF9">
    <property type="entry name" value="CILIA- AND FLAGELLA-ASSOCIATED PROTEIN 73"/>
    <property type="match status" value="1"/>
</dbReference>
<dbReference type="Proteomes" id="UP000694420">
    <property type="component" value="Unplaced"/>
</dbReference>
<dbReference type="AlphaFoldDB" id="A0A8C6Z6Z2"/>
<name>A0A8C6Z6Z2_NOTPE</name>
<keyword evidence="3" id="KW-1185">Reference proteome</keyword>
<sequence>MHGGNGGQQHGLSGTGENPSTHVGQKDACGEGRGSGCKRRDTELVRMYVWWVTGNWRGLVPEHCAGMEGIQDTREAERSSVCRQTGKGLARWVGELLGWVQEEWGLHRVLGGWRGRGSHTLRQEGSWESHWTHVQTTAAQKTLLLGQIRMAVLNLFQLATKQLKVPADAALEDTEAQLDTVLLCMQDLAAIRAELCPGEPAAASKRLPPASSRE</sequence>
<reference evidence="2" key="1">
    <citation type="submission" date="2025-08" db="UniProtKB">
        <authorList>
            <consortium name="Ensembl"/>
        </authorList>
    </citation>
    <scope>IDENTIFICATION</scope>
</reference>
<organism evidence="2 3">
    <name type="scientific">Nothoprocta perdicaria</name>
    <name type="common">Chilean tinamou</name>
    <name type="synonym">Crypturus perdicarius</name>
    <dbReference type="NCBI Taxonomy" id="30464"/>
    <lineage>
        <taxon>Eukaryota</taxon>
        <taxon>Metazoa</taxon>
        <taxon>Chordata</taxon>
        <taxon>Craniata</taxon>
        <taxon>Vertebrata</taxon>
        <taxon>Euteleostomi</taxon>
        <taxon>Archelosauria</taxon>
        <taxon>Archosauria</taxon>
        <taxon>Dinosauria</taxon>
        <taxon>Saurischia</taxon>
        <taxon>Theropoda</taxon>
        <taxon>Coelurosauria</taxon>
        <taxon>Aves</taxon>
        <taxon>Palaeognathae</taxon>
        <taxon>Tinamiformes</taxon>
        <taxon>Tinamidae</taxon>
        <taxon>Nothoprocta</taxon>
    </lineage>
</organism>
<evidence type="ECO:0000256" key="1">
    <source>
        <dbReference type="SAM" id="MobiDB-lite"/>
    </source>
</evidence>
<proteinExistence type="predicted"/>
<evidence type="ECO:0000313" key="2">
    <source>
        <dbReference type="Ensembl" id="ENSNPEP00000008406.1"/>
    </source>
</evidence>
<dbReference type="InterPro" id="IPR051147">
    <property type="entry name" value="CFAP_domain-containing"/>
</dbReference>
<reference evidence="2" key="2">
    <citation type="submission" date="2025-09" db="UniProtKB">
        <authorList>
            <consortium name="Ensembl"/>
        </authorList>
    </citation>
    <scope>IDENTIFICATION</scope>
</reference>
<accession>A0A8C6Z6Z2</accession>
<dbReference type="Ensembl" id="ENSNPET00000008616.1">
    <property type="protein sequence ID" value="ENSNPEP00000008406.1"/>
    <property type="gene ID" value="ENSNPEG00000006311.1"/>
</dbReference>